<name>A0A1W1UWB8_9DEIO</name>
<dbReference type="Proteomes" id="UP000192582">
    <property type="component" value="Unassembled WGS sequence"/>
</dbReference>
<reference evidence="1 2" key="1">
    <citation type="submission" date="2017-04" db="EMBL/GenBank/DDBJ databases">
        <authorList>
            <person name="Afonso C.L."/>
            <person name="Miller P.J."/>
            <person name="Scott M.A."/>
            <person name="Spackman E."/>
            <person name="Goraichik I."/>
            <person name="Dimitrov K.M."/>
            <person name="Suarez D.L."/>
            <person name="Swayne D.E."/>
        </authorList>
    </citation>
    <scope>NUCLEOTIDE SEQUENCE [LARGE SCALE GENOMIC DNA]</scope>
    <source>
        <strain evidence="1 2">KR-140</strain>
    </source>
</reference>
<evidence type="ECO:0000313" key="1">
    <source>
        <dbReference type="EMBL" id="SMB85455.1"/>
    </source>
</evidence>
<gene>
    <name evidence="1" type="ORF">SAMN00790413_03408</name>
</gene>
<dbReference type="AlphaFoldDB" id="A0A1W1UWB8"/>
<dbReference type="EMBL" id="FWWU01000008">
    <property type="protein sequence ID" value="SMB85455.1"/>
    <property type="molecule type" value="Genomic_DNA"/>
</dbReference>
<keyword evidence="2" id="KW-1185">Reference proteome</keyword>
<dbReference type="OrthoDB" id="2382297at2"/>
<proteinExistence type="predicted"/>
<organism evidence="1 2">
    <name type="scientific">Deinococcus hopiensis KR-140</name>
    <dbReference type="NCBI Taxonomy" id="695939"/>
    <lineage>
        <taxon>Bacteria</taxon>
        <taxon>Thermotogati</taxon>
        <taxon>Deinococcota</taxon>
        <taxon>Deinococci</taxon>
        <taxon>Deinococcales</taxon>
        <taxon>Deinococcaceae</taxon>
        <taxon>Deinococcus</taxon>
    </lineage>
</organism>
<protein>
    <submittedName>
        <fullName evidence="1">Uncharacterized protein</fullName>
    </submittedName>
</protein>
<sequence length="103" mass="11281">MTHQQAARHLGLPQVPVFWVNVDDQAAVRILIADNRTAEIESVARIRLAGSKGNLKADIWYLERSSPERWGKNRLEVTGKDGAPLEAHGAVVITPSNGRGDES</sequence>
<evidence type="ECO:0000313" key="2">
    <source>
        <dbReference type="Proteomes" id="UP000192582"/>
    </source>
</evidence>
<accession>A0A1W1UWB8</accession>
<dbReference type="RefSeq" id="WP_084047358.1">
    <property type="nucleotide sequence ID" value="NZ_FWWU01000008.1"/>
</dbReference>